<feature type="domain" description="ZP" evidence="21">
    <location>
        <begin position="87"/>
        <end position="402"/>
    </location>
</feature>
<dbReference type="PANTHER" id="PTHR23343">
    <property type="entry name" value="ZONA PELLUCIDA SPERM-BINDING PROTEIN"/>
    <property type="match status" value="1"/>
</dbReference>
<evidence type="ECO:0000256" key="7">
    <source>
        <dbReference type="ARBA" id="ARBA00022692"/>
    </source>
</evidence>
<evidence type="ECO:0000256" key="15">
    <source>
        <dbReference type="ARBA" id="ARBA00037545"/>
    </source>
</evidence>
<comment type="caution">
    <text evidence="23">The sequence shown here is derived from an EMBL/GenBank/DDBJ whole genome shotgun (WGS) entry which is preliminary data.</text>
</comment>
<dbReference type="Pfam" id="PF00100">
    <property type="entry name" value="Zona_pellucida"/>
    <property type="match status" value="1"/>
</dbReference>
<evidence type="ECO:0000259" key="22">
    <source>
        <dbReference type="PROSITE" id="PS51448"/>
    </source>
</evidence>
<keyword evidence="6" id="KW-0165">Cleavage on pair of basic residues</keyword>
<dbReference type="AlphaFoldDB" id="A0A834FBB0"/>
<accession>A0A834FBB0</accession>
<dbReference type="CDD" id="cd00111">
    <property type="entry name" value="Trefoil"/>
    <property type="match status" value="1"/>
</dbReference>
<dbReference type="Pfam" id="PF23344">
    <property type="entry name" value="ZP-N"/>
    <property type="match status" value="1"/>
</dbReference>
<dbReference type="Gene3D" id="2.60.40.4100">
    <property type="entry name" value="Zona pellucida, ZP-C domain"/>
    <property type="match status" value="1"/>
</dbReference>
<keyword evidence="20" id="KW-0732">Signal</keyword>
<feature type="disulfide bond" evidence="19">
    <location>
        <begin position="56"/>
        <end position="71"/>
    </location>
</feature>
<comment type="similarity">
    <text evidence="2">Belongs to the ZP domain family. ZPB subfamily.</text>
</comment>
<dbReference type="GO" id="GO:0060468">
    <property type="term" value="P:prevention of polyspermy"/>
    <property type="evidence" value="ECO:0007669"/>
    <property type="project" value="TreeGrafter"/>
</dbReference>
<evidence type="ECO:0000256" key="3">
    <source>
        <dbReference type="ARBA" id="ARBA00022475"/>
    </source>
</evidence>
<name>A0A834FBB0_ORYME</name>
<evidence type="ECO:0000256" key="1">
    <source>
        <dbReference type="ARBA" id="ARBA00004251"/>
    </source>
</evidence>
<dbReference type="GO" id="GO:0035805">
    <property type="term" value="C:egg coat"/>
    <property type="evidence" value="ECO:0007669"/>
    <property type="project" value="UniProtKB-SubCell"/>
</dbReference>
<dbReference type="PANTHER" id="PTHR23343:SF31">
    <property type="entry name" value="ZONA PELLUCIDA SPERM-BINDING PROTEIN 4"/>
    <property type="match status" value="1"/>
</dbReference>
<dbReference type="SMART" id="SM00241">
    <property type="entry name" value="ZP"/>
    <property type="match status" value="1"/>
</dbReference>
<evidence type="ECO:0000313" key="24">
    <source>
        <dbReference type="Proteomes" id="UP000646548"/>
    </source>
</evidence>
<evidence type="ECO:0000256" key="18">
    <source>
        <dbReference type="ARBA" id="ARBA00042573"/>
    </source>
</evidence>
<keyword evidence="4" id="KW-0964">Secreted</keyword>
<evidence type="ECO:0000256" key="14">
    <source>
        <dbReference type="ARBA" id="ARBA00024183"/>
    </source>
</evidence>
<evidence type="ECO:0000313" key="23">
    <source>
        <dbReference type="EMBL" id="KAF6732110.1"/>
    </source>
</evidence>
<reference evidence="23" key="1">
    <citation type="journal article" name="BMC Genomics">
        <title>Long-read sequencing and de novo genome assembly of marine medaka (Oryzias melastigma).</title>
        <authorList>
            <person name="Liang P."/>
            <person name="Saqib H.S.A."/>
            <person name="Ni X."/>
            <person name="Shen Y."/>
        </authorList>
    </citation>
    <scope>NUCLEOTIDE SEQUENCE</scope>
    <source>
        <strain evidence="23">Bigg-433</strain>
    </source>
</reference>
<keyword evidence="11" id="KW-0675">Receptor</keyword>
<organism evidence="23 24">
    <name type="scientific">Oryzias melastigma</name>
    <name type="common">Marine medaka</name>
    <dbReference type="NCBI Taxonomy" id="30732"/>
    <lineage>
        <taxon>Eukaryota</taxon>
        <taxon>Metazoa</taxon>
        <taxon>Chordata</taxon>
        <taxon>Craniata</taxon>
        <taxon>Vertebrata</taxon>
        <taxon>Euteleostomi</taxon>
        <taxon>Actinopterygii</taxon>
        <taxon>Neopterygii</taxon>
        <taxon>Teleostei</taxon>
        <taxon>Neoteleostei</taxon>
        <taxon>Acanthomorphata</taxon>
        <taxon>Ovalentaria</taxon>
        <taxon>Atherinomorphae</taxon>
        <taxon>Beloniformes</taxon>
        <taxon>Adrianichthyidae</taxon>
        <taxon>Oryziinae</taxon>
        <taxon>Oryzias</taxon>
    </lineage>
</organism>
<dbReference type="PROSITE" id="PS51448">
    <property type="entry name" value="P_TREFOIL_2"/>
    <property type="match status" value="1"/>
</dbReference>
<evidence type="ECO:0000256" key="19">
    <source>
        <dbReference type="PROSITE-ProRule" id="PRU00779"/>
    </source>
</evidence>
<evidence type="ECO:0000256" key="4">
    <source>
        <dbReference type="ARBA" id="ARBA00022525"/>
    </source>
</evidence>
<comment type="subcellular location">
    <subcellularLocation>
        <location evidence="1">Cell membrane</location>
        <topology evidence="1">Single-pass type I membrane protein</topology>
    </subcellularLocation>
    <subcellularLocation>
        <location evidence="14">Zona pellucida</location>
    </subcellularLocation>
</comment>
<dbReference type="SMART" id="SM00018">
    <property type="entry name" value="PD"/>
    <property type="match status" value="1"/>
</dbReference>
<evidence type="ECO:0000256" key="13">
    <source>
        <dbReference type="ARBA" id="ARBA00023279"/>
    </source>
</evidence>
<feature type="non-terminal residue" evidence="23">
    <location>
        <position position="1"/>
    </location>
</feature>
<dbReference type="GO" id="GO:0035804">
    <property type="term" value="F:structural constituent of egg coat"/>
    <property type="evidence" value="ECO:0007669"/>
    <property type="project" value="TreeGrafter"/>
</dbReference>
<keyword evidence="10 19" id="KW-1015">Disulfide bond</keyword>
<dbReference type="GO" id="GO:0005886">
    <property type="term" value="C:plasma membrane"/>
    <property type="evidence" value="ECO:0007669"/>
    <property type="project" value="UniProtKB-SubCell"/>
</dbReference>
<dbReference type="InterPro" id="IPR055356">
    <property type="entry name" value="ZP-N"/>
</dbReference>
<dbReference type="EMBL" id="WKFB01000198">
    <property type="protein sequence ID" value="KAF6732110.1"/>
    <property type="molecule type" value="Genomic_DNA"/>
</dbReference>
<dbReference type="PROSITE" id="PS51034">
    <property type="entry name" value="ZP_2"/>
    <property type="match status" value="1"/>
</dbReference>
<evidence type="ECO:0000256" key="20">
    <source>
        <dbReference type="SAM" id="SignalP"/>
    </source>
</evidence>
<evidence type="ECO:0000256" key="16">
    <source>
        <dbReference type="ARBA" id="ARBA00040238"/>
    </source>
</evidence>
<comment type="function">
    <text evidence="15">Component of the zona pellucida, an extracellular matrix surrounding oocytes which mediates sperm binding, induction of the acrosome reaction and prevents post-fertilization polyspermy. The zona pellucida is composed of 3 to 4 glycoproteins, ZP1, ZP2, ZP3, and ZP4. ZP4 may act as a sperm receptor.</text>
</comment>
<evidence type="ECO:0000259" key="21">
    <source>
        <dbReference type="PROSITE" id="PS51034"/>
    </source>
</evidence>
<feature type="signal peptide" evidence="20">
    <location>
        <begin position="1"/>
        <end position="19"/>
    </location>
</feature>
<proteinExistence type="inferred from homology"/>
<dbReference type="InterPro" id="IPR000519">
    <property type="entry name" value="P_trefoil_dom"/>
</dbReference>
<dbReference type="Proteomes" id="UP000646548">
    <property type="component" value="Unassembled WGS sequence"/>
</dbReference>
<keyword evidence="7" id="KW-0812">Transmembrane</keyword>
<dbReference type="InterPro" id="IPR055355">
    <property type="entry name" value="ZP-C"/>
</dbReference>
<dbReference type="InterPro" id="IPR042235">
    <property type="entry name" value="ZP-C_dom"/>
</dbReference>
<dbReference type="GO" id="GO:0032190">
    <property type="term" value="F:acrosin binding"/>
    <property type="evidence" value="ECO:0007669"/>
    <property type="project" value="TreeGrafter"/>
</dbReference>
<comment type="caution">
    <text evidence="19">Lacks conserved residue(s) required for the propagation of feature annotation.</text>
</comment>
<evidence type="ECO:0000256" key="10">
    <source>
        <dbReference type="ARBA" id="ARBA00023157"/>
    </source>
</evidence>
<dbReference type="Pfam" id="PF00088">
    <property type="entry name" value="Trefoil"/>
    <property type="match status" value="1"/>
</dbReference>
<keyword evidence="9" id="KW-0472">Membrane</keyword>
<sequence length="402" mass="44455">MGLFKWLFGVVLLACGASAQNHWTPQKHQPPFPHQAQPPVTAFDKCDVEEGDKIECGTSDITAEQCVEINCCFDGWKCHYGKGVTVQCTRDGQFVVVVAKDTTVPPIDVNSISLLESDGDFCGPVDSTSAFAIFQFPVTACGTTLKVGPSTRSPSHHYSEMAVAKPTASHLQDDENYVVYENHMSSSYEVGVGPRGSITRDSHFELLFMCKYSGSAVEALIMEVNPVPAPQPVAALGPLRVELRLANGQCFAKGCLVLYILIAEEEAFNSFYNPSEYPITKVLRQPVYVEVRVLGRSDPNIILNLEHCWATATPNPQSLPQWDLLVNGCPYQDDRYSTVLVPVDGSSGLEYPTHYKRFISKMFTFVVPETYAPQETVYIHCATAVCYPSSTDSCEQRCHRQR</sequence>
<feature type="disulfide bond" evidence="19">
    <location>
        <begin position="46"/>
        <end position="72"/>
    </location>
</feature>
<dbReference type="InterPro" id="IPR044913">
    <property type="entry name" value="P_trefoil_dom_sf"/>
</dbReference>
<keyword evidence="8" id="KW-1133">Transmembrane helix</keyword>
<keyword evidence="13" id="KW-0278">Fertilization</keyword>
<gene>
    <name evidence="23" type="ORF">FQA47_023205</name>
</gene>
<keyword evidence="5" id="KW-0272">Extracellular matrix</keyword>
<evidence type="ECO:0000256" key="2">
    <source>
        <dbReference type="ARBA" id="ARBA00010863"/>
    </source>
</evidence>
<evidence type="ECO:0000256" key="8">
    <source>
        <dbReference type="ARBA" id="ARBA00022989"/>
    </source>
</evidence>
<keyword evidence="3" id="KW-1003">Cell membrane</keyword>
<dbReference type="SUPFAM" id="SSF57492">
    <property type="entry name" value="Trefoil"/>
    <property type="match status" value="1"/>
</dbReference>
<protein>
    <recommendedName>
        <fullName evidence="16">Zona pellucida sperm-binding protein 4</fullName>
    </recommendedName>
    <alternativeName>
        <fullName evidence="18">Zona pellucida glycoprotein 4</fullName>
    </alternativeName>
    <alternativeName>
        <fullName evidence="17">Zona pellucida protein B</fullName>
    </alternativeName>
</protein>
<dbReference type="GO" id="GO:0007339">
    <property type="term" value="P:binding of sperm to zona pellucida"/>
    <property type="evidence" value="ECO:0007669"/>
    <property type="project" value="TreeGrafter"/>
</dbReference>
<feature type="domain" description="P-type" evidence="22">
    <location>
        <begin position="44"/>
        <end position="82"/>
    </location>
</feature>
<evidence type="ECO:0000256" key="5">
    <source>
        <dbReference type="ARBA" id="ARBA00022530"/>
    </source>
</evidence>
<dbReference type="InterPro" id="IPR017957">
    <property type="entry name" value="P_trefoil_CS"/>
</dbReference>
<keyword evidence="12" id="KW-0325">Glycoprotein</keyword>
<dbReference type="InterPro" id="IPR051148">
    <property type="entry name" value="Zona_Pellucida_Domain_gp"/>
</dbReference>
<dbReference type="Gene3D" id="2.60.40.3210">
    <property type="entry name" value="Zona pellucida, ZP-N domain"/>
    <property type="match status" value="1"/>
</dbReference>
<dbReference type="InterPro" id="IPR001507">
    <property type="entry name" value="ZP_dom"/>
</dbReference>
<evidence type="ECO:0000256" key="17">
    <source>
        <dbReference type="ARBA" id="ARBA00042273"/>
    </source>
</evidence>
<evidence type="ECO:0000256" key="11">
    <source>
        <dbReference type="ARBA" id="ARBA00023170"/>
    </source>
</evidence>
<dbReference type="PROSITE" id="PS00025">
    <property type="entry name" value="P_TREFOIL_1"/>
    <property type="match status" value="1"/>
</dbReference>
<evidence type="ECO:0000256" key="6">
    <source>
        <dbReference type="ARBA" id="ARBA00022685"/>
    </source>
</evidence>
<evidence type="ECO:0000256" key="12">
    <source>
        <dbReference type="ARBA" id="ARBA00023180"/>
    </source>
</evidence>
<feature type="chain" id="PRO_5032570314" description="Zona pellucida sperm-binding protein 4" evidence="20">
    <location>
        <begin position="20"/>
        <end position="402"/>
    </location>
</feature>
<evidence type="ECO:0000256" key="9">
    <source>
        <dbReference type="ARBA" id="ARBA00023136"/>
    </source>
</evidence>